<sequence>MLITTIIICIALAIAAKDLPGLYRKHRFKDMFVYIIMLGLGTWLSVLAAKSEVTPSPLVLIEIIYNPVNAFVSHVFGF</sequence>
<evidence type="ECO:0000256" key="1">
    <source>
        <dbReference type="SAM" id="Phobius"/>
    </source>
</evidence>
<reference evidence="2 3" key="1">
    <citation type="submission" date="2020-09" db="EMBL/GenBank/DDBJ databases">
        <title>Characterization of Paenibacillus peoriae strain ZF390 with broad-spectrum antimicrobial activity as a potential biocontrol agent.</title>
        <authorList>
            <person name="Li L."/>
            <person name="Zhao Y."/>
            <person name="Li B."/>
            <person name="Xie X."/>
        </authorList>
    </citation>
    <scope>NUCLEOTIDE SEQUENCE [LARGE SCALE GENOMIC DNA]</scope>
    <source>
        <strain evidence="2 3">ZF390</strain>
    </source>
</reference>
<evidence type="ECO:0000313" key="2">
    <source>
        <dbReference type="EMBL" id="QNR68199.1"/>
    </source>
</evidence>
<accession>A0A7H0YAU1</accession>
<proteinExistence type="predicted"/>
<dbReference type="RefSeq" id="WP_025718028.1">
    <property type="nucleotide sequence ID" value="NZ_CP061172.1"/>
</dbReference>
<keyword evidence="1" id="KW-1133">Transmembrane helix</keyword>
<organism evidence="2 3">
    <name type="scientific">Paenibacillus peoriae</name>
    <dbReference type="NCBI Taxonomy" id="59893"/>
    <lineage>
        <taxon>Bacteria</taxon>
        <taxon>Bacillati</taxon>
        <taxon>Bacillota</taxon>
        <taxon>Bacilli</taxon>
        <taxon>Bacillales</taxon>
        <taxon>Paenibacillaceae</taxon>
        <taxon>Paenibacillus</taxon>
    </lineage>
</organism>
<feature type="transmembrane region" description="Helical" evidence="1">
    <location>
        <begin position="31"/>
        <end position="49"/>
    </location>
</feature>
<name>A0A7H0YAU1_9BACL</name>
<gene>
    <name evidence="2" type="ORF">IAQ67_03650</name>
</gene>
<dbReference type="AlphaFoldDB" id="A0A7H0YAU1"/>
<evidence type="ECO:0000313" key="3">
    <source>
        <dbReference type="Proteomes" id="UP000516384"/>
    </source>
</evidence>
<keyword evidence="1" id="KW-0812">Transmembrane</keyword>
<keyword evidence="1" id="KW-0472">Membrane</keyword>
<protein>
    <submittedName>
        <fullName evidence="2">Uncharacterized protein</fullName>
    </submittedName>
</protein>
<dbReference type="EMBL" id="CP061172">
    <property type="protein sequence ID" value="QNR68199.1"/>
    <property type="molecule type" value="Genomic_DNA"/>
</dbReference>
<dbReference type="Proteomes" id="UP000516384">
    <property type="component" value="Chromosome"/>
</dbReference>